<accession>A0ABN2JZH6</accession>
<protein>
    <recommendedName>
        <fullName evidence="5">Zinc ribbon domain-containing protein</fullName>
    </recommendedName>
</protein>
<feature type="compositionally biased region" description="Basic and acidic residues" evidence="1">
    <location>
        <begin position="130"/>
        <end position="139"/>
    </location>
</feature>
<dbReference type="EMBL" id="BAAAPN010000003">
    <property type="protein sequence ID" value="GAA1744714.1"/>
    <property type="molecule type" value="Genomic_DNA"/>
</dbReference>
<feature type="transmembrane region" description="Helical" evidence="2">
    <location>
        <begin position="70"/>
        <end position="91"/>
    </location>
</feature>
<gene>
    <name evidence="3" type="ORF">GCM10009810_01730</name>
</gene>
<evidence type="ECO:0000313" key="4">
    <source>
        <dbReference type="Proteomes" id="UP001501475"/>
    </source>
</evidence>
<evidence type="ECO:0000256" key="1">
    <source>
        <dbReference type="SAM" id="MobiDB-lite"/>
    </source>
</evidence>
<evidence type="ECO:0000313" key="3">
    <source>
        <dbReference type="EMBL" id="GAA1744714.1"/>
    </source>
</evidence>
<keyword evidence="2" id="KW-0472">Membrane</keyword>
<comment type="caution">
    <text evidence="3">The sequence shown here is derived from an EMBL/GenBank/DDBJ whole genome shotgun (WGS) entry which is preliminary data.</text>
</comment>
<organism evidence="3 4">
    <name type="scientific">Nostocoides vanveenii</name>
    <dbReference type="NCBI Taxonomy" id="330835"/>
    <lineage>
        <taxon>Bacteria</taxon>
        <taxon>Bacillati</taxon>
        <taxon>Actinomycetota</taxon>
        <taxon>Actinomycetes</taxon>
        <taxon>Micrococcales</taxon>
        <taxon>Intrasporangiaceae</taxon>
        <taxon>Nostocoides</taxon>
    </lineage>
</organism>
<name>A0ABN2JZH6_9MICO</name>
<proteinExistence type="predicted"/>
<feature type="compositionally biased region" description="Low complexity" evidence="1">
    <location>
        <begin position="104"/>
        <end position="125"/>
    </location>
</feature>
<reference evidence="3 4" key="1">
    <citation type="journal article" date="2019" name="Int. J. Syst. Evol. Microbiol.">
        <title>The Global Catalogue of Microorganisms (GCM) 10K type strain sequencing project: providing services to taxonomists for standard genome sequencing and annotation.</title>
        <authorList>
            <consortium name="The Broad Institute Genomics Platform"/>
            <consortium name="The Broad Institute Genome Sequencing Center for Infectious Disease"/>
            <person name="Wu L."/>
            <person name="Ma J."/>
        </authorList>
    </citation>
    <scope>NUCLEOTIDE SEQUENCE [LARGE SCALE GENOMIC DNA]</scope>
    <source>
        <strain evidence="3 4">JCM 15591</strain>
    </source>
</reference>
<keyword evidence="2" id="KW-0812">Transmembrane</keyword>
<keyword evidence="2" id="KW-1133">Transmembrane helix</keyword>
<evidence type="ECO:0008006" key="5">
    <source>
        <dbReference type="Google" id="ProtNLM"/>
    </source>
</evidence>
<dbReference type="Proteomes" id="UP001501475">
    <property type="component" value="Unassembled WGS sequence"/>
</dbReference>
<evidence type="ECO:0000256" key="2">
    <source>
        <dbReference type="SAM" id="Phobius"/>
    </source>
</evidence>
<sequence length="286" mass="30127">MTAKAPTTYCSGCGAPVAGEFCGVCGTRLTGAGGRLGDGRLDGPTRATDVEAVSFSGGPTPQPGRGPLRMVTIFLGALVACLLGVLGYVVLRGRGSELAASGITTSSAAGATSSPSSVTSSQTTPTEDEIASHEPKPTESETSETRSPGAIALAELKSLRRDGLAGLRLDGRWVIQLASKFNGVSDKSLVAANGSHVFYYPDIVAEYRDLEQRMAGYGYPTMMLLASDFGSRQRPENRTIWVTLTDPGGISNFESGQYFCAQIYPELSGRDRENVCMPRRFIPPGD</sequence>
<feature type="region of interest" description="Disordered" evidence="1">
    <location>
        <begin position="104"/>
        <end position="149"/>
    </location>
</feature>
<keyword evidence="4" id="KW-1185">Reference proteome</keyword>